<evidence type="ECO:0000259" key="2">
    <source>
        <dbReference type="Pfam" id="PF01926"/>
    </source>
</evidence>
<dbReference type="KEGG" id="sxi:SXIM_16290"/>
<evidence type="ECO:0000313" key="4">
    <source>
        <dbReference type="Proteomes" id="UP000034034"/>
    </source>
</evidence>
<proteinExistence type="predicted"/>
<accession>A0A0F7FTI8</accession>
<dbReference type="PATRIC" id="fig|408015.6.peg.1664"/>
<dbReference type="Proteomes" id="UP000034034">
    <property type="component" value="Chromosome"/>
</dbReference>
<dbReference type="InterPro" id="IPR006073">
    <property type="entry name" value="GTP-bd"/>
</dbReference>
<dbReference type="GO" id="GO:0005525">
    <property type="term" value="F:GTP binding"/>
    <property type="evidence" value="ECO:0007669"/>
    <property type="project" value="InterPro"/>
</dbReference>
<sequence>MTAEHQGNGWDDGLIARRALIDDVPTGRATELATAVPAPAHGAEAPEDRALQIRLGALRELIGLSRARLDAGALTDAGKVIDEAAARHRLPRTYTTVAIAGATGSGKSTLFNAMAGANLSETGVRRPTTANAVACSWPAGKGRGGDGLLERLAIPVRARRRAHVPDPALRGLILLDLPDHDSIAPDHREQVDRLLGLVDAVIWVVDPEKYADALFHERYLRAFAGHAEVSIVVLNQADRLPGEAVDAVLDDLRRLLDESGVALGEHGEPGAAVLAVSALTGQGVPELRQLVGELVGGRSAAAKRLTADVDGVTRRLRPLYVGEEAESPAGLTQRTREDFEERLAQAVGAQAAGQAAERGWLRRADRACGTPWAQLARRMAFRQAQRRGEPPALLARRLAGDPAPAVSRPGLEQAVRELAEDASRGLPLPWSTAVHDAAWRGAQGLPRALESSLARPPEQADSDKSTRRQKQEKEEGKEKTGKSGKPDRPRRWFARHRQPELTVLKPPPGTLPAAPLPTGPANPALQLPRPGWWSVAAFGQALLLAAQLLGVSWLLAALVGLPVAGRWLPLVLLLGGSVGGPLLAWICRFAARGPAHSWGRKEEWRLRRLAADAGQSHVLEPVAAELMRYREVREQYAIAASPTGSAEDPIPPAVLSEG</sequence>
<dbReference type="PANTHER" id="PTHR42698:SF1">
    <property type="entry name" value="GTPASE ERA, MITOCHONDRIAL"/>
    <property type="match status" value="1"/>
</dbReference>
<keyword evidence="3" id="KW-0067">ATP-binding</keyword>
<keyword evidence="4" id="KW-1185">Reference proteome</keyword>
<dbReference type="GO" id="GO:0005524">
    <property type="term" value="F:ATP binding"/>
    <property type="evidence" value="ECO:0007669"/>
    <property type="project" value="UniProtKB-KW"/>
</dbReference>
<dbReference type="Gene3D" id="3.40.50.300">
    <property type="entry name" value="P-loop containing nucleotide triphosphate hydrolases"/>
    <property type="match status" value="1"/>
</dbReference>
<gene>
    <name evidence="3" type="ORF">SXIM_16290</name>
</gene>
<dbReference type="GO" id="GO:0005829">
    <property type="term" value="C:cytosol"/>
    <property type="evidence" value="ECO:0007669"/>
    <property type="project" value="TreeGrafter"/>
</dbReference>
<dbReference type="InterPro" id="IPR027417">
    <property type="entry name" value="P-loop_NTPase"/>
</dbReference>
<dbReference type="GO" id="GO:0000028">
    <property type="term" value="P:ribosomal small subunit assembly"/>
    <property type="evidence" value="ECO:0007669"/>
    <property type="project" value="TreeGrafter"/>
</dbReference>
<dbReference type="InterPro" id="IPR005662">
    <property type="entry name" value="GTPase_Era-like"/>
</dbReference>
<dbReference type="EMBL" id="CP009922">
    <property type="protein sequence ID" value="AKG43013.1"/>
    <property type="molecule type" value="Genomic_DNA"/>
</dbReference>
<dbReference type="Pfam" id="PF01926">
    <property type="entry name" value="MMR_HSR1"/>
    <property type="match status" value="1"/>
</dbReference>
<reference evidence="3" key="1">
    <citation type="submission" date="2019-08" db="EMBL/GenBank/DDBJ databases">
        <title>Complete genome sequence of a mangrove-derived Streptomyces xiamenensis.</title>
        <authorList>
            <person name="Xu J."/>
        </authorList>
    </citation>
    <scope>NUCLEOTIDE SEQUENCE</scope>
    <source>
        <strain evidence="3">318</strain>
    </source>
</reference>
<evidence type="ECO:0000313" key="3">
    <source>
        <dbReference type="EMBL" id="AKG43013.1"/>
    </source>
</evidence>
<dbReference type="GO" id="GO:0043024">
    <property type="term" value="F:ribosomal small subunit binding"/>
    <property type="evidence" value="ECO:0007669"/>
    <property type="project" value="TreeGrafter"/>
</dbReference>
<feature type="compositionally biased region" description="Basic and acidic residues" evidence="1">
    <location>
        <begin position="461"/>
        <end position="490"/>
    </location>
</feature>
<dbReference type="RefSeq" id="WP_046723430.1">
    <property type="nucleotide sequence ID" value="NZ_JBHJWJ010000001.1"/>
</dbReference>
<dbReference type="STRING" id="408015.SXIM_16290"/>
<evidence type="ECO:0000256" key="1">
    <source>
        <dbReference type="SAM" id="MobiDB-lite"/>
    </source>
</evidence>
<organism evidence="3 4">
    <name type="scientific">Streptomyces xiamenensis</name>
    <dbReference type="NCBI Taxonomy" id="408015"/>
    <lineage>
        <taxon>Bacteria</taxon>
        <taxon>Bacillati</taxon>
        <taxon>Actinomycetota</taxon>
        <taxon>Actinomycetes</taxon>
        <taxon>Kitasatosporales</taxon>
        <taxon>Streptomycetaceae</taxon>
        <taxon>Streptomyces</taxon>
    </lineage>
</organism>
<dbReference type="HOGENOM" id="CLU_016609_1_1_11"/>
<feature type="domain" description="G" evidence="2">
    <location>
        <begin position="96"/>
        <end position="234"/>
    </location>
</feature>
<keyword evidence="3" id="KW-0547">Nucleotide-binding</keyword>
<name>A0A0F7FTI8_9ACTN</name>
<dbReference type="SUPFAM" id="SSF52540">
    <property type="entry name" value="P-loop containing nucleoside triphosphate hydrolases"/>
    <property type="match status" value="1"/>
</dbReference>
<dbReference type="PANTHER" id="PTHR42698">
    <property type="entry name" value="GTPASE ERA"/>
    <property type="match status" value="1"/>
</dbReference>
<protein>
    <submittedName>
        <fullName evidence="3">ATP-binding protein</fullName>
    </submittedName>
</protein>
<dbReference type="GO" id="GO:0019843">
    <property type="term" value="F:rRNA binding"/>
    <property type="evidence" value="ECO:0007669"/>
    <property type="project" value="TreeGrafter"/>
</dbReference>
<feature type="region of interest" description="Disordered" evidence="1">
    <location>
        <begin position="446"/>
        <end position="511"/>
    </location>
</feature>
<dbReference type="AlphaFoldDB" id="A0A0F7FTI8"/>